<gene>
    <name evidence="2" type="ORF">EDD18DRAFT_1361936</name>
</gene>
<dbReference type="AlphaFoldDB" id="A0AA39UCD7"/>
<comment type="caution">
    <text evidence="2">The sequence shown here is derived from an EMBL/GenBank/DDBJ whole genome shotgun (WGS) entry which is preliminary data.</text>
</comment>
<reference evidence="2" key="1">
    <citation type="submission" date="2023-06" db="EMBL/GenBank/DDBJ databases">
        <authorList>
            <consortium name="Lawrence Berkeley National Laboratory"/>
            <person name="Ahrendt S."/>
            <person name="Sahu N."/>
            <person name="Indic B."/>
            <person name="Wong-Bajracharya J."/>
            <person name="Merenyi Z."/>
            <person name="Ke H.-M."/>
            <person name="Monk M."/>
            <person name="Kocsube S."/>
            <person name="Drula E."/>
            <person name="Lipzen A."/>
            <person name="Balint B."/>
            <person name="Henrissat B."/>
            <person name="Andreopoulos B."/>
            <person name="Martin F.M."/>
            <person name="Harder C.B."/>
            <person name="Rigling D."/>
            <person name="Ford K.L."/>
            <person name="Foster G.D."/>
            <person name="Pangilinan J."/>
            <person name="Papanicolaou A."/>
            <person name="Barry K."/>
            <person name="LaButti K."/>
            <person name="Viragh M."/>
            <person name="Koriabine M."/>
            <person name="Yan M."/>
            <person name="Riley R."/>
            <person name="Champramary S."/>
            <person name="Plett K.L."/>
            <person name="Tsai I.J."/>
            <person name="Slot J."/>
            <person name="Sipos G."/>
            <person name="Plett J."/>
            <person name="Nagy L.G."/>
            <person name="Grigoriev I.V."/>
        </authorList>
    </citation>
    <scope>NUCLEOTIDE SEQUENCE</scope>
    <source>
        <strain evidence="2">HWK02</strain>
    </source>
</reference>
<feature type="region of interest" description="Disordered" evidence="1">
    <location>
        <begin position="221"/>
        <end position="265"/>
    </location>
</feature>
<protein>
    <submittedName>
        <fullName evidence="2">Uncharacterized protein</fullName>
    </submittedName>
</protein>
<name>A0AA39UCD7_9AGAR</name>
<dbReference type="InterPro" id="IPR022698">
    <property type="entry name" value="OrsD"/>
</dbReference>
<dbReference type="Proteomes" id="UP001175228">
    <property type="component" value="Unassembled WGS sequence"/>
</dbReference>
<evidence type="ECO:0000313" key="2">
    <source>
        <dbReference type="EMBL" id="KAK0484092.1"/>
    </source>
</evidence>
<organism evidence="2 3">
    <name type="scientific">Armillaria luteobubalina</name>
    <dbReference type="NCBI Taxonomy" id="153913"/>
    <lineage>
        <taxon>Eukaryota</taxon>
        <taxon>Fungi</taxon>
        <taxon>Dikarya</taxon>
        <taxon>Basidiomycota</taxon>
        <taxon>Agaricomycotina</taxon>
        <taxon>Agaricomycetes</taxon>
        <taxon>Agaricomycetidae</taxon>
        <taxon>Agaricales</taxon>
        <taxon>Marasmiineae</taxon>
        <taxon>Physalacriaceae</taxon>
        <taxon>Armillaria</taxon>
    </lineage>
</organism>
<sequence>MSDPSLPPALEHTTNTCVHCGQVFSPLKPKLLKDHLHLFHELSYSFTTGTPVPSSGINAGMVYTAQRKTPNDTLACIVPGCQLSGFASLIKYKKHLTKAHADMNFQFVTDPSSQELMSMPSTVMPSHGPIQTSTPALTPWQLSQPYSFPSFDHNIDLVPTQVIGETQTSGIGLFITSSPAEPSKNIGTELVLYQPLFCPSQSAHSSSWFHPYSKPDMVMLSPSSSELHTSSAQSSSLSDSSPLHSVWSNSPMDTSTSLSTSSGLHSNNSVDSIMTDASISVSGSDPSVKPLDPMVSSLINIPVLQKHGLIFHSHYRTVHCVNDACNTAILPYAVAGHLQNQHHFHFTAQEHKLLNEAIQELDSLSDASQLALPQPGQAPVEALKVYLLGHCCHQCLYAFTGTKASEGYYLAPIQTFFTVPEQYFAVNPALTKLQDEDPFVIFLKTVNPALEEESYNVLPAPDRVREVPPMLRTTGQHLHLKNYITDCCTVSSLLTLVAMPLMTAGSLPAKLHALVQQYMELVHDHSQASPLGVHALLIDFHRQDQRGKLWSAHDEPDTLNDYGLFLFHFIYAIILSQTSSETDYRFPLLDSDHKNADDLLVAVDNGTNQLISLHCFILPLLSPQASSSADIKPDKWQLVMECFVAVFCLCSDGQFCKPEHTTQVFAKIKYLVHGTCLYEAYEQHTLFKNDLYLAIEHYAKSMLHPGQSSPPATPWHHGLQSMLTELMSSQDTLIGGADQTMDIPPNIPDDWTDETHGYSWLKNSDCGVPQHALLKQLMGNKSFNLATIDHDGGLLHNIAAYHRLLAQISEITWLLAFLCYMVPGQVTHAMEFVDHKLSNST</sequence>
<dbReference type="Pfam" id="PF12013">
    <property type="entry name" value="OrsD"/>
    <property type="match status" value="1"/>
</dbReference>
<evidence type="ECO:0000256" key="1">
    <source>
        <dbReference type="SAM" id="MobiDB-lite"/>
    </source>
</evidence>
<dbReference type="EMBL" id="JAUEPU010000059">
    <property type="protein sequence ID" value="KAK0484092.1"/>
    <property type="molecule type" value="Genomic_DNA"/>
</dbReference>
<accession>A0AA39UCD7</accession>
<evidence type="ECO:0000313" key="3">
    <source>
        <dbReference type="Proteomes" id="UP001175228"/>
    </source>
</evidence>
<keyword evidence="3" id="KW-1185">Reference proteome</keyword>
<proteinExistence type="predicted"/>